<keyword evidence="7" id="KW-0472">Membrane</keyword>
<dbReference type="PANTHER" id="PTHR12129">
    <property type="entry name" value="HEPARAN SULFATE 2-O-SULFOTRANSFERASE"/>
    <property type="match status" value="1"/>
</dbReference>
<comment type="caution">
    <text evidence="10">The sequence shown here is derived from an EMBL/GenBank/DDBJ whole genome shotgun (WGS) entry which is preliminary data.</text>
</comment>
<evidence type="ECO:0000256" key="2">
    <source>
        <dbReference type="ARBA" id="ARBA00022679"/>
    </source>
</evidence>
<feature type="signal peptide" evidence="9">
    <location>
        <begin position="1"/>
        <end position="17"/>
    </location>
</feature>
<dbReference type="Gene3D" id="3.40.50.300">
    <property type="entry name" value="P-loop containing nucleotide triphosphate hydrolases"/>
    <property type="match status" value="1"/>
</dbReference>
<evidence type="ECO:0000256" key="7">
    <source>
        <dbReference type="ARBA" id="ARBA00023136"/>
    </source>
</evidence>
<evidence type="ECO:0000256" key="8">
    <source>
        <dbReference type="ARBA" id="ARBA00023180"/>
    </source>
</evidence>
<keyword evidence="2" id="KW-0808">Transferase</keyword>
<keyword evidence="9" id="KW-0732">Signal</keyword>
<dbReference type="InterPro" id="IPR007734">
    <property type="entry name" value="Heparan_SO4_2-O-STrfase"/>
</dbReference>
<comment type="subcellular location">
    <subcellularLocation>
        <location evidence="1">Golgi apparatus membrane</location>
        <topology evidence="1">Single-pass type II membrane protein</topology>
    </subcellularLocation>
</comment>
<keyword evidence="11" id="KW-1185">Reference proteome</keyword>
<evidence type="ECO:0000256" key="1">
    <source>
        <dbReference type="ARBA" id="ARBA00004323"/>
    </source>
</evidence>
<organism evidence="10 11">
    <name type="scientific">Chrysophaeum taylorii</name>
    <dbReference type="NCBI Taxonomy" id="2483200"/>
    <lineage>
        <taxon>Eukaryota</taxon>
        <taxon>Sar</taxon>
        <taxon>Stramenopiles</taxon>
        <taxon>Ochrophyta</taxon>
        <taxon>Pelagophyceae</taxon>
        <taxon>Pelagomonadales</taxon>
        <taxon>Pelagomonadaceae</taxon>
        <taxon>Chrysophaeum</taxon>
    </lineage>
</organism>
<keyword evidence="5" id="KW-1133">Transmembrane helix</keyword>
<name>A0AAD7UA00_9STRA</name>
<dbReference type="SUPFAM" id="SSF52540">
    <property type="entry name" value="P-loop containing nucleoside triphosphate hydrolases"/>
    <property type="match status" value="1"/>
</dbReference>
<dbReference type="EMBL" id="JAQMWT010000457">
    <property type="protein sequence ID" value="KAJ8601031.1"/>
    <property type="molecule type" value="Genomic_DNA"/>
</dbReference>
<evidence type="ECO:0000256" key="5">
    <source>
        <dbReference type="ARBA" id="ARBA00022989"/>
    </source>
</evidence>
<evidence type="ECO:0000313" key="10">
    <source>
        <dbReference type="EMBL" id="KAJ8601031.1"/>
    </source>
</evidence>
<reference evidence="10" key="1">
    <citation type="submission" date="2023-01" db="EMBL/GenBank/DDBJ databases">
        <title>Metagenome sequencing of chrysophaentin producing Chrysophaeum taylorii.</title>
        <authorList>
            <person name="Davison J."/>
            <person name="Bewley C."/>
        </authorList>
    </citation>
    <scope>NUCLEOTIDE SEQUENCE</scope>
    <source>
        <strain evidence="10">NIES-1699</strain>
    </source>
</reference>
<dbReference type="Proteomes" id="UP001230188">
    <property type="component" value="Unassembled WGS sequence"/>
</dbReference>
<dbReference type="AlphaFoldDB" id="A0AAD7UA00"/>
<evidence type="ECO:0000256" key="9">
    <source>
        <dbReference type="SAM" id="SignalP"/>
    </source>
</evidence>
<sequence>MLRFALTTSAFVLASSSLQIEGGVGGLENFLPREEGECVLPVIEDIFFVSWPLPNDTTNFEINRTVLYYTRIPKTGSTTMRSLIKPGVRTFGPRGGAPMFADQLLEVLRSGLATTYALFTPHTAFGLHAAAATPCKYAAVLREPFSRMVSLFYENVRRKRFKALYSDPVRFLQACNGSFVLHNMQTAQLCGYGPECASEQTALALARRHLDDCYVAGVLEDLPATLDRFHDAYPDIFPSSEDAAREHVQQQQQQQQQDRATIRRVHRTSQLEKEPSHVQQQVEALQNDYYPRTARADYTLWNYVKRDLQAWKQQRPRTFY</sequence>
<evidence type="ECO:0000256" key="3">
    <source>
        <dbReference type="ARBA" id="ARBA00022692"/>
    </source>
</evidence>
<protein>
    <submittedName>
        <fullName evidence="10">Uncharacterized protein</fullName>
    </submittedName>
</protein>
<dbReference type="GO" id="GO:0000139">
    <property type="term" value="C:Golgi membrane"/>
    <property type="evidence" value="ECO:0007669"/>
    <property type="project" value="UniProtKB-SubCell"/>
</dbReference>
<keyword evidence="6" id="KW-0333">Golgi apparatus</keyword>
<dbReference type="GO" id="GO:0008146">
    <property type="term" value="F:sulfotransferase activity"/>
    <property type="evidence" value="ECO:0007669"/>
    <property type="project" value="InterPro"/>
</dbReference>
<evidence type="ECO:0000313" key="11">
    <source>
        <dbReference type="Proteomes" id="UP001230188"/>
    </source>
</evidence>
<proteinExistence type="predicted"/>
<evidence type="ECO:0000256" key="6">
    <source>
        <dbReference type="ARBA" id="ARBA00023034"/>
    </source>
</evidence>
<dbReference type="PANTHER" id="PTHR12129:SF15">
    <property type="entry name" value="URONYL 2-SULFOTRANSFERASE"/>
    <property type="match status" value="1"/>
</dbReference>
<gene>
    <name evidence="10" type="ORF">CTAYLR_007959</name>
</gene>
<evidence type="ECO:0000256" key="4">
    <source>
        <dbReference type="ARBA" id="ARBA00022968"/>
    </source>
</evidence>
<feature type="chain" id="PRO_5042070562" evidence="9">
    <location>
        <begin position="18"/>
        <end position="320"/>
    </location>
</feature>
<keyword evidence="8" id="KW-0325">Glycoprotein</keyword>
<keyword evidence="3" id="KW-0812">Transmembrane</keyword>
<accession>A0AAD7UA00</accession>
<dbReference type="InterPro" id="IPR027417">
    <property type="entry name" value="P-loop_NTPase"/>
</dbReference>
<keyword evidence="4" id="KW-0735">Signal-anchor</keyword>